<evidence type="ECO:0000256" key="1">
    <source>
        <dbReference type="SAM" id="MobiDB-lite"/>
    </source>
</evidence>
<dbReference type="EMBL" id="MU006227">
    <property type="protein sequence ID" value="KAF2825663.1"/>
    <property type="molecule type" value="Genomic_DNA"/>
</dbReference>
<reference evidence="2" key="1">
    <citation type="journal article" date="2020" name="Stud. Mycol.">
        <title>101 Dothideomycetes genomes: a test case for predicting lifestyles and emergence of pathogens.</title>
        <authorList>
            <person name="Haridas S."/>
            <person name="Albert R."/>
            <person name="Binder M."/>
            <person name="Bloem J."/>
            <person name="Labutti K."/>
            <person name="Salamov A."/>
            <person name="Andreopoulos B."/>
            <person name="Baker S."/>
            <person name="Barry K."/>
            <person name="Bills G."/>
            <person name="Bluhm B."/>
            <person name="Cannon C."/>
            <person name="Castanera R."/>
            <person name="Culley D."/>
            <person name="Daum C."/>
            <person name="Ezra D."/>
            <person name="Gonzalez J."/>
            <person name="Henrissat B."/>
            <person name="Kuo A."/>
            <person name="Liang C."/>
            <person name="Lipzen A."/>
            <person name="Lutzoni F."/>
            <person name="Magnuson J."/>
            <person name="Mondo S."/>
            <person name="Nolan M."/>
            <person name="Ohm R."/>
            <person name="Pangilinan J."/>
            <person name="Park H.-J."/>
            <person name="Ramirez L."/>
            <person name="Alfaro M."/>
            <person name="Sun H."/>
            <person name="Tritt A."/>
            <person name="Yoshinaga Y."/>
            <person name="Zwiers L.-H."/>
            <person name="Turgeon B."/>
            <person name="Goodwin S."/>
            <person name="Spatafora J."/>
            <person name="Crous P."/>
            <person name="Grigoriev I."/>
        </authorList>
    </citation>
    <scope>NUCLEOTIDE SEQUENCE</scope>
    <source>
        <strain evidence="2">CBS 113818</strain>
    </source>
</reference>
<gene>
    <name evidence="2" type="ORF">CC86DRAFT_33816</name>
</gene>
<evidence type="ECO:0000313" key="2">
    <source>
        <dbReference type="EMBL" id="KAF2825663.1"/>
    </source>
</evidence>
<evidence type="ECO:0000313" key="3">
    <source>
        <dbReference type="Proteomes" id="UP000799424"/>
    </source>
</evidence>
<sequence length="103" mass="11025">MRALRAPRPSCAIVHTCLVPESRLAIRKETREAAATSRCRVGALITAGCPRRSPVALSPFGTKVNSALLGREATSQAWRPTTVKTPLNATTARQVKSEDQLGS</sequence>
<proteinExistence type="predicted"/>
<accession>A0A6A6ZXS6</accession>
<feature type="compositionally biased region" description="Polar residues" evidence="1">
    <location>
        <begin position="82"/>
        <end position="94"/>
    </location>
</feature>
<keyword evidence="3" id="KW-1185">Reference proteome</keyword>
<name>A0A6A6ZXS6_9PLEO</name>
<protein>
    <submittedName>
        <fullName evidence="2">Uncharacterized protein</fullName>
    </submittedName>
</protein>
<dbReference type="AlphaFoldDB" id="A0A6A6ZXS6"/>
<dbReference type="Proteomes" id="UP000799424">
    <property type="component" value="Unassembled WGS sequence"/>
</dbReference>
<feature type="region of interest" description="Disordered" evidence="1">
    <location>
        <begin position="82"/>
        <end position="103"/>
    </location>
</feature>
<organism evidence="2 3">
    <name type="scientific">Ophiobolus disseminans</name>
    <dbReference type="NCBI Taxonomy" id="1469910"/>
    <lineage>
        <taxon>Eukaryota</taxon>
        <taxon>Fungi</taxon>
        <taxon>Dikarya</taxon>
        <taxon>Ascomycota</taxon>
        <taxon>Pezizomycotina</taxon>
        <taxon>Dothideomycetes</taxon>
        <taxon>Pleosporomycetidae</taxon>
        <taxon>Pleosporales</taxon>
        <taxon>Pleosporineae</taxon>
        <taxon>Phaeosphaeriaceae</taxon>
        <taxon>Ophiobolus</taxon>
    </lineage>
</organism>